<feature type="region of interest" description="Disordered" evidence="5">
    <location>
        <begin position="126"/>
        <end position="220"/>
    </location>
</feature>
<feature type="region of interest" description="Disordered" evidence="5">
    <location>
        <begin position="720"/>
        <end position="749"/>
    </location>
</feature>
<name>A0A7S3L0S7_9STRA</name>
<dbReference type="SMART" id="SM00184">
    <property type="entry name" value="RING"/>
    <property type="match status" value="1"/>
</dbReference>
<feature type="region of interest" description="Disordered" evidence="5">
    <location>
        <begin position="330"/>
        <end position="355"/>
    </location>
</feature>
<evidence type="ECO:0000256" key="5">
    <source>
        <dbReference type="SAM" id="MobiDB-lite"/>
    </source>
</evidence>
<feature type="compositionally biased region" description="Polar residues" evidence="5">
    <location>
        <begin position="1"/>
        <end position="46"/>
    </location>
</feature>
<feature type="compositionally biased region" description="Polar residues" evidence="5">
    <location>
        <begin position="345"/>
        <end position="354"/>
    </location>
</feature>
<dbReference type="Gene3D" id="3.30.40.10">
    <property type="entry name" value="Zinc/RING finger domain, C3HC4 (zinc finger)"/>
    <property type="match status" value="1"/>
</dbReference>
<feature type="compositionally biased region" description="Low complexity" evidence="5">
    <location>
        <begin position="169"/>
        <end position="197"/>
    </location>
</feature>
<evidence type="ECO:0000256" key="2">
    <source>
        <dbReference type="ARBA" id="ARBA00022771"/>
    </source>
</evidence>
<feature type="transmembrane region" description="Helical" evidence="6">
    <location>
        <begin position="552"/>
        <end position="570"/>
    </location>
</feature>
<feature type="region of interest" description="Disordered" evidence="5">
    <location>
        <begin position="1"/>
        <end position="53"/>
    </location>
</feature>
<protein>
    <recommendedName>
        <fullName evidence="7">RING-type domain-containing protein</fullName>
    </recommendedName>
</protein>
<keyword evidence="6" id="KW-1133">Transmembrane helix</keyword>
<feature type="compositionally biased region" description="Polar residues" evidence="5">
    <location>
        <begin position="724"/>
        <end position="735"/>
    </location>
</feature>
<evidence type="ECO:0000256" key="4">
    <source>
        <dbReference type="PROSITE-ProRule" id="PRU00175"/>
    </source>
</evidence>
<dbReference type="InterPro" id="IPR001841">
    <property type="entry name" value="Znf_RING"/>
</dbReference>
<organism evidence="8">
    <name type="scientific">Amphora coffeiformis</name>
    <dbReference type="NCBI Taxonomy" id="265554"/>
    <lineage>
        <taxon>Eukaryota</taxon>
        <taxon>Sar</taxon>
        <taxon>Stramenopiles</taxon>
        <taxon>Ochrophyta</taxon>
        <taxon>Bacillariophyta</taxon>
        <taxon>Bacillariophyceae</taxon>
        <taxon>Bacillariophycidae</taxon>
        <taxon>Thalassiophysales</taxon>
        <taxon>Catenulaceae</taxon>
        <taxon>Amphora</taxon>
    </lineage>
</organism>
<sequence>MTSSPSAPNRDFNQSSANGMSASGTGPLTSGNTNAALNAHPSQRSVPSVDEESPLLCLGAGRMQHLLGDLQNRGSSGSRSQDSIHPPQHLDRSVVPLTNSTANTSTSNPSIPDQLPFLMENSRRIHSDGSIPMSTSSPPFLSPPNLQPTAPPVFETQSSQRRRRRNRPRMNSSSSNIETQASATSLSSSHSNLRHSTPAASTTETAVESHARRGSGNNSLRASLDAGMAAVQRWIRSRSGSATTASEPSSSGRSVTWSNARESLSEVVSLSSRSAGIGHHGDEESFAGQRSVAQVYHPTIFEEDEDALGRQRALSESDAVGIRDFLRTMRRGGQARQRRGRTGGNSENNNARQLSSSAAAALHITTDRTPTTNDGGGPPAAQTQNLQIRPAEFLFAPSPGPTPSLRERSVTDGGLDSYRYMEPLETTGPFVVDEASSVSTETSEGTGGDSERRARARWIQINRRFQFVITAVALLFSLLLFGILICWVVLTSAYVVSFDKSCDVPLKPYFWLVTFQLVLDVFRTDIMRFVFNWDSSSNQRIPTRVIVYNVTYLLYAMLVLRLGIQSVYVNSDADCRDTAPELFNACFAFVSLSLAAWGTIICGYLMPFFVVAGLLTCNGYNPSSDAQQNAGGGTQPVFPAAYATTGAPPGTVELLHKIQIDDFPDDYPRECCICMETFGRRTIVETSCKHVFHKQCCREWLRQARSCPVCRMDIPLALERSDRPTSPSEGSNAEETPTEAPRIPIGPTGRPVVGLLRVLRTQSISFGANSQSGSG</sequence>
<dbReference type="PROSITE" id="PS50089">
    <property type="entry name" value="ZF_RING_2"/>
    <property type="match status" value="1"/>
</dbReference>
<keyword evidence="6" id="KW-0812">Transmembrane</keyword>
<dbReference type="AlphaFoldDB" id="A0A7S3L0S7"/>
<gene>
    <name evidence="8" type="ORF">ACOF00016_LOCUS1035</name>
</gene>
<evidence type="ECO:0000256" key="3">
    <source>
        <dbReference type="ARBA" id="ARBA00022833"/>
    </source>
</evidence>
<evidence type="ECO:0000256" key="1">
    <source>
        <dbReference type="ARBA" id="ARBA00022723"/>
    </source>
</evidence>
<keyword evidence="2 4" id="KW-0863">Zinc-finger</keyword>
<feature type="compositionally biased region" description="Pro residues" evidence="5">
    <location>
        <begin position="140"/>
        <end position="151"/>
    </location>
</feature>
<feature type="domain" description="RING-type" evidence="7">
    <location>
        <begin position="671"/>
        <end position="711"/>
    </location>
</feature>
<feature type="compositionally biased region" description="Polar residues" evidence="5">
    <location>
        <begin position="72"/>
        <end position="83"/>
    </location>
</feature>
<evidence type="ECO:0000259" key="7">
    <source>
        <dbReference type="PROSITE" id="PS50089"/>
    </source>
</evidence>
<feature type="region of interest" description="Disordered" evidence="5">
    <location>
        <begin position="238"/>
        <end position="259"/>
    </location>
</feature>
<dbReference type="Pfam" id="PF13639">
    <property type="entry name" value="zf-RING_2"/>
    <property type="match status" value="1"/>
</dbReference>
<dbReference type="CDD" id="cd16454">
    <property type="entry name" value="RING-H2_PA-TM-RING"/>
    <property type="match status" value="1"/>
</dbReference>
<proteinExistence type="predicted"/>
<dbReference type="GO" id="GO:0008270">
    <property type="term" value="F:zinc ion binding"/>
    <property type="evidence" value="ECO:0007669"/>
    <property type="project" value="UniProtKB-KW"/>
</dbReference>
<keyword evidence="3" id="KW-0862">Zinc</keyword>
<keyword evidence="1" id="KW-0479">Metal-binding</keyword>
<reference evidence="8" key="1">
    <citation type="submission" date="2021-01" db="EMBL/GenBank/DDBJ databases">
        <authorList>
            <person name="Corre E."/>
            <person name="Pelletier E."/>
            <person name="Niang G."/>
            <person name="Scheremetjew M."/>
            <person name="Finn R."/>
            <person name="Kale V."/>
            <person name="Holt S."/>
            <person name="Cochrane G."/>
            <person name="Meng A."/>
            <person name="Brown T."/>
            <person name="Cohen L."/>
        </authorList>
    </citation>
    <scope>NUCLEOTIDE SEQUENCE</scope>
    <source>
        <strain evidence="8">CCMP127</strain>
    </source>
</reference>
<evidence type="ECO:0000313" key="8">
    <source>
        <dbReference type="EMBL" id="CAE0402781.1"/>
    </source>
</evidence>
<dbReference type="InterPro" id="IPR013083">
    <property type="entry name" value="Znf_RING/FYVE/PHD"/>
</dbReference>
<accession>A0A7S3L0S7</accession>
<feature type="transmembrane region" description="Helical" evidence="6">
    <location>
        <begin position="465"/>
        <end position="490"/>
    </location>
</feature>
<keyword evidence="6" id="KW-0472">Membrane</keyword>
<evidence type="ECO:0000256" key="6">
    <source>
        <dbReference type="SAM" id="Phobius"/>
    </source>
</evidence>
<dbReference type="EMBL" id="HBIM01001194">
    <property type="protein sequence ID" value="CAE0402781.1"/>
    <property type="molecule type" value="Transcribed_RNA"/>
</dbReference>
<dbReference type="PANTHER" id="PTHR45969">
    <property type="entry name" value="RING ZINC FINGER PROTEIN-RELATED"/>
    <property type="match status" value="1"/>
</dbReference>
<feature type="region of interest" description="Disordered" evidence="5">
    <location>
        <begin position="69"/>
        <end position="93"/>
    </location>
</feature>
<dbReference type="SUPFAM" id="SSF57850">
    <property type="entry name" value="RING/U-box"/>
    <property type="match status" value="1"/>
</dbReference>
<feature type="transmembrane region" description="Helical" evidence="6">
    <location>
        <begin position="582"/>
        <end position="615"/>
    </location>
</feature>